<reference evidence="3" key="1">
    <citation type="journal article" date="2017" name="Cell">
        <title>Insights into land plant evolution garnered from the Marchantia polymorpha genome.</title>
        <authorList>
            <person name="Bowman J.L."/>
            <person name="Kohchi T."/>
            <person name="Yamato K.T."/>
            <person name="Jenkins J."/>
            <person name="Shu S."/>
            <person name="Ishizaki K."/>
            <person name="Yamaoka S."/>
            <person name="Nishihama R."/>
            <person name="Nakamura Y."/>
            <person name="Berger F."/>
            <person name="Adam C."/>
            <person name="Aki S.S."/>
            <person name="Althoff F."/>
            <person name="Araki T."/>
            <person name="Arteaga-Vazquez M.A."/>
            <person name="Balasubrmanian S."/>
            <person name="Barry K."/>
            <person name="Bauer D."/>
            <person name="Boehm C.R."/>
            <person name="Briginshaw L."/>
            <person name="Caballero-Perez J."/>
            <person name="Catarino B."/>
            <person name="Chen F."/>
            <person name="Chiyoda S."/>
            <person name="Chovatia M."/>
            <person name="Davies K.M."/>
            <person name="Delmans M."/>
            <person name="Demura T."/>
            <person name="Dierschke T."/>
            <person name="Dolan L."/>
            <person name="Dorantes-Acosta A.E."/>
            <person name="Eklund D.M."/>
            <person name="Florent S.N."/>
            <person name="Flores-Sandoval E."/>
            <person name="Fujiyama A."/>
            <person name="Fukuzawa H."/>
            <person name="Galik B."/>
            <person name="Grimanelli D."/>
            <person name="Grimwood J."/>
            <person name="Grossniklaus U."/>
            <person name="Hamada T."/>
            <person name="Haseloff J."/>
            <person name="Hetherington A.J."/>
            <person name="Higo A."/>
            <person name="Hirakawa Y."/>
            <person name="Hundley H.N."/>
            <person name="Ikeda Y."/>
            <person name="Inoue K."/>
            <person name="Inoue S.I."/>
            <person name="Ishida S."/>
            <person name="Jia Q."/>
            <person name="Kakita M."/>
            <person name="Kanazawa T."/>
            <person name="Kawai Y."/>
            <person name="Kawashima T."/>
            <person name="Kennedy M."/>
            <person name="Kinose K."/>
            <person name="Kinoshita T."/>
            <person name="Kohara Y."/>
            <person name="Koide E."/>
            <person name="Komatsu K."/>
            <person name="Kopischke S."/>
            <person name="Kubo M."/>
            <person name="Kyozuka J."/>
            <person name="Lagercrantz U."/>
            <person name="Lin S.S."/>
            <person name="Lindquist E."/>
            <person name="Lipzen A.M."/>
            <person name="Lu C.W."/>
            <person name="De Luna E."/>
            <person name="Martienssen R.A."/>
            <person name="Minamino N."/>
            <person name="Mizutani M."/>
            <person name="Mizutani M."/>
            <person name="Mochizuki N."/>
            <person name="Monte I."/>
            <person name="Mosher R."/>
            <person name="Nagasaki H."/>
            <person name="Nakagami H."/>
            <person name="Naramoto S."/>
            <person name="Nishitani K."/>
            <person name="Ohtani M."/>
            <person name="Okamoto T."/>
            <person name="Okumura M."/>
            <person name="Phillips J."/>
            <person name="Pollak B."/>
            <person name="Reinders A."/>
            <person name="Rovekamp M."/>
            <person name="Sano R."/>
            <person name="Sawa S."/>
            <person name="Schmid M.W."/>
            <person name="Shirakawa M."/>
            <person name="Solano R."/>
            <person name="Spunde A."/>
            <person name="Suetsugu N."/>
            <person name="Sugano S."/>
            <person name="Sugiyama A."/>
            <person name="Sun R."/>
            <person name="Suzuki Y."/>
            <person name="Takenaka M."/>
            <person name="Takezawa D."/>
            <person name="Tomogane H."/>
            <person name="Tsuzuki M."/>
            <person name="Ueda T."/>
            <person name="Umeda M."/>
            <person name="Ward J.M."/>
            <person name="Watanabe Y."/>
            <person name="Yazaki K."/>
            <person name="Yokoyama R."/>
            <person name="Yoshitake Y."/>
            <person name="Yotsui I."/>
            <person name="Zachgo S."/>
            <person name="Schmutz J."/>
        </authorList>
    </citation>
    <scope>NUCLEOTIDE SEQUENCE [LARGE SCALE GENOMIC DNA]</scope>
    <source>
        <strain evidence="3">Tak-1</strain>
    </source>
</reference>
<dbReference type="AlphaFoldDB" id="A0A2R6WXN1"/>
<protein>
    <submittedName>
        <fullName evidence="2">Uncharacterized protein</fullName>
    </submittedName>
</protein>
<gene>
    <name evidence="2" type="ORF">MARPO_0050s0064</name>
</gene>
<organism evidence="2 3">
    <name type="scientific">Marchantia polymorpha</name>
    <name type="common">Common liverwort</name>
    <name type="synonym">Marchantia aquatica</name>
    <dbReference type="NCBI Taxonomy" id="3197"/>
    <lineage>
        <taxon>Eukaryota</taxon>
        <taxon>Viridiplantae</taxon>
        <taxon>Streptophyta</taxon>
        <taxon>Embryophyta</taxon>
        <taxon>Marchantiophyta</taxon>
        <taxon>Marchantiopsida</taxon>
        <taxon>Marchantiidae</taxon>
        <taxon>Marchantiales</taxon>
        <taxon>Marchantiaceae</taxon>
        <taxon>Marchantia</taxon>
    </lineage>
</organism>
<keyword evidence="3" id="KW-1185">Reference proteome</keyword>
<dbReference type="Proteomes" id="UP000244005">
    <property type="component" value="Unassembled WGS sequence"/>
</dbReference>
<sequence>MTVNDPCSRRPYSPRRSFQQRRHSRSYPLNVITEQNHECSLTTNDADEETWRQFHTCSHQAAASAACAWTSVTRDWESLLMERMD</sequence>
<accession>A0A2R6WXN1</accession>
<name>A0A2R6WXN1_MARPO</name>
<evidence type="ECO:0000313" key="3">
    <source>
        <dbReference type="Proteomes" id="UP000244005"/>
    </source>
</evidence>
<evidence type="ECO:0000313" key="2">
    <source>
        <dbReference type="EMBL" id="PTQ38607.1"/>
    </source>
</evidence>
<proteinExistence type="predicted"/>
<dbReference type="EMBL" id="KZ772722">
    <property type="protein sequence ID" value="PTQ38607.1"/>
    <property type="molecule type" value="Genomic_DNA"/>
</dbReference>
<evidence type="ECO:0000256" key="1">
    <source>
        <dbReference type="SAM" id="MobiDB-lite"/>
    </source>
</evidence>
<feature type="region of interest" description="Disordered" evidence="1">
    <location>
        <begin position="1"/>
        <end position="26"/>
    </location>
</feature>